<dbReference type="InterPro" id="IPR001926">
    <property type="entry name" value="TrpB-like_PALP"/>
</dbReference>
<evidence type="ECO:0000259" key="3">
    <source>
        <dbReference type="Pfam" id="PF00291"/>
    </source>
</evidence>
<feature type="domain" description="Tryptophan synthase beta chain-like PALP" evidence="3">
    <location>
        <begin position="32"/>
        <end position="341"/>
    </location>
</feature>
<dbReference type="InterPro" id="IPR036052">
    <property type="entry name" value="TrpB-like_PALP_sf"/>
</dbReference>
<dbReference type="AlphaFoldDB" id="A0AA46TL36"/>
<keyword evidence="4" id="KW-0456">Lyase</keyword>
<dbReference type="EMBL" id="CP094970">
    <property type="protein sequence ID" value="UYM06413.1"/>
    <property type="molecule type" value="Genomic_DNA"/>
</dbReference>
<dbReference type="RefSeq" id="WP_271635314.1">
    <property type="nucleotide sequence ID" value="NZ_CP094970.1"/>
</dbReference>
<comment type="cofactor">
    <cofactor evidence="1">
        <name>pyridoxal 5'-phosphate</name>
        <dbReference type="ChEBI" id="CHEBI:597326"/>
    </cofactor>
</comment>
<organism evidence="4 5">
    <name type="scientific">Solicola gregarius</name>
    <dbReference type="NCBI Taxonomy" id="2908642"/>
    <lineage>
        <taxon>Bacteria</taxon>
        <taxon>Bacillati</taxon>
        <taxon>Actinomycetota</taxon>
        <taxon>Actinomycetes</taxon>
        <taxon>Propionibacteriales</taxon>
        <taxon>Nocardioidaceae</taxon>
        <taxon>Solicola</taxon>
    </lineage>
</organism>
<sequence length="352" mass="35798">MAIPAWYCRPAARRWTCPPVSGDPTAFHRGLDGYAPTPLVAVPHIAEQLGVGRAYVKDESTRLGLPAFKVLGASWAIHRALEESPGEVTTLVTATDGNHGHAVARTARLLGLNAEVFVPRGVEPVVVAAIGGEGADVTVLDAAYDDAVATAAHAAERTGGLLIQDTAWPGYERVPGWIVDGYTTLLDEIDAQLADAMLGGPDLVAVPVGVGSLAQAVVRHYRRGGRAPAVLSVEPTAAPCTIASLDAGEPVTVPTGTTSMAGLNCGTLSSLAWPVLRDGLDAAVTVTDDDTASAIEQLAAADIAAGPSGAASLAGTTSALAKPSRRDDLGVDDGSTVVVLSTEGPLAGRSGK</sequence>
<dbReference type="GO" id="GO:1901605">
    <property type="term" value="P:alpha-amino acid metabolic process"/>
    <property type="evidence" value="ECO:0007669"/>
    <property type="project" value="UniProtKB-ARBA"/>
</dbReference>
<evidence type="ECO:0000313" key="4">
    <source>
        <dbReference type="EMBL" id="UYM06413.1"/>
    </source>
</evidence>
<keyword evidence="2" id="KW-0663">Pyridoxal phosphate</keyword>
<accession>A0AA46TL36</accession>
<evidence type="ECO:0000313" key="5">
    <source>
        <dbReference type="Proteomes" id="UP001164390"/>
    </source>
</evidence>
<proteinExistence type="predicted"/>
<dbReference type="GO" id="GO:0008838">
    <property type="term" value="F:diaminopropionate ammonia-lyase activity"/>
    <property type="evidence" value="ECO:0007669"/>
    <property type="project" value="UniProtKB-EC"/>
</dbReference>
<dbReference type="EC" id="4.3.1.15" evidence="4"/>
<dbReference type="Proteomes" id="UP001164390">
    <property type="component" value="Chromosome"/>
</dbReference>
<keyword evidence="5" id="KW-1185">Reference proteome</keyword>
<dbReference type="KEGG" id="sgrg:L0C25_04885"/>
<evidence type="ECO:0000256" key="2">
    <source>
        <dbReference type="ARBA" id="ARBA00022898"/>
    </source>
</evidence>
<dbReference type="PANTHER" id="PTHR42937">
    <property type="match status" value="1"/>
</dbReference>
<evidence type="ECO:0000256" key="1">
    <source>
        <dbReference type="ARBA" id="ARBA00001933"/>
    </source>
</evidence>
<gene>
    <name evidence="4" type="ORF">L0C25_04885</name>
</gene>
<dbReference type="PANTHER" id="PTHR42937:SF1">
    <property type="entry name" value="DIAMINOPROPIONATE AMMONIA-LYASE"/>
    <property type="match status" value="1"/>
</dbReference>
<protein>
    <submittedName>
        <fullName evidence="4">Diaminopropionate ammonia-lyase</fullName>
        <ecNumber evidence="4">4.3.1.15</ecNumber>
    </submittedName>
</protein>
<dbReference type="NCBIfam" id="NF006058">
    <property type="entry name" value="PRK08206.1"/>
    <property type="match status" value="1"/>
</dbReference>
<dbReference type="Gene3D" id="3.40.50.1100">
    <property type="match status" value="2"/>
</dbReference>
<dbReference type="Pfam" id="PF00291">
    <property type="entry name" value="PALP"/>
    <property type="match status" value="1"/>
</dbReference>
<name>A0AA46TL36_9ACTN</name>
<reference evidence="4" key="1">
    <citation type="submission" date="2022-01" db="EMBL/GenBank/DDBJ databases">
        <title>Nocardioidaceae gen. sp. A5X3R13.</title>
        <authorList>
            <person name="Lopez Marin M.A."/>
            <person name="Uhlik O."/>
        </authorList>
    </citation>
    <scope>NUCLEOTIDE SEQUENCE</scope>
    <source>
        <strain evidence="4">A5X3R13</strain>
    </source>
</reference>
<dbReference type="SUPFAM" id="SSF53686">
    <property type="entry name" value="Tryptophan synthase beta subunit-like PLP-dependent enzymes"/>
    <property type="match status" value="1"/>
</dbReference>